<evidence type="ECO:0000313" key="2">
    <source>
        <dbReference type="EMBL" id="KAL3817679.1"/>
    </source>
</evidence>
<reference evidence="2 3" key="1">
    <citation type="submission" date="2024-10" db="EMBL/GenBank/DDBJ databases">
        <title>Updated reference genomes for cyclostephanoid diatoms.</title>
        <authorList>
            <person name="Roberts W.R."/>
            <person name="Alverson A.J."/>
        </authorList>
    </citation>
    <scope>NUCLEOTIDE SEQUENCE [LARGE SCALE GENOMIC DNA]</scope>
    <source>
        <strain evidence="2 3">AJA228-03</strain>
    </source>
</reference>
<name>A0ABD3RZK8_9STRA</name>
<comment type="caution">
    <text evidence="2">The sequence shown here is derived from an EMBL/GenBank/DDBJ whole genome shotgun (WGS) entry which is preliminary data.</text>
</comment>
<gene>
    <name evidence="2" type="ORF">ACHAXA_002828</name>
</gene>
<accession>A0ABD3RZK8</accession>
<proteinExistence type="predicted"/>
<evidence type="ECO:0000313" key="3">
    <source>
        <dbReference type="Proteomes" id="UP001530377"/>
    </source>
</evidence>
<feature type="compositionally biased region" description="Polar residues" evidence="1">
    <location>
        <begin position="134"/>
        <end position="156"/>
    </location>
</feature>
<protein>
    <submittedName>
        <fullName evidence="2">Uncharacterized protein</fullName>
    </submittedName>
</protein>
<dbReference type="AlphaFoldDB" id="A0ABD3RZK8"/>
<dbReference type="Proteomes" id="UP001530377">
    <property type="component" value="Unassembled WGS sequence"/>
</dbReference>
<sequence>MVILMVMARRQLLKLELPAGVVKTVVKETKFAKSSDNKWLSKAQDKMLDFPQQLAATQLVGRLYKLCRKASERPRGAFDLFDRDAIAYSMAYKDSMDIQKHGGGINLPQRLHENIPRCHQHLLASKNIGGAKSSPESIRNGSRQQQKLTQSITNPNVEELGKGNGIISDDKSIPGPVYQSRSMSVSLKKPPGLDWKPKPVQCSTQNRLHWLSPIRGIEFRKRSHACKFEQMRKRYGIDEIKAWQVYREKFILTYVVNANQYDAPRLES</sequence>
<feature type="region of interest" description="Disordered" evidence="1">
    <location>
        <begin position="129"/>
        <end position="173"/>
    </location>
</feature>
<evidence type="ECO:0000256" key="1">
    <source>
        <dbReference type="SAM" id="MobiDB-lite"/>
    </source>
</evidence>
<organism evidence="2 3">
    <name type="scientific">Cyclostephanos tholiformis</name>
    <dbReference type="NCBI Taxonomy" id="382380"/>
    <lineage>
        <taxon>Eukaryota</taxon>
        <taxon>Sar</taxon>
        <taxon>Stramenopiles</taxon>
        <taxon>Ochrophyta</taxon>
        <taxon>Bacillariophyta</taxon>
        <taxon>Coscinodiscophyceae</taxon>
        <taxon>Thalassiosirophycidae</taxon>
        <taxon>Stephanodiscales</taxon>
        <taxon>Stephanodiscaceae</taxon>
        <taxon>Cyclostephanos</taxon>
    </lineage>
</organism>
<keyword evidence="3" id="KW-1185">Reference proteome</keyword>
<dbReference type="EMBL" id="JALLPB020000096">
    <property type="protein sequence ID" value="KAL3817679.1"/>
    <property type="molecule type" value="Genomic_DNA"/>
</dbReference>